<dbReference type="Gene3D" id="3.30.565.10">
    <property type="entry name" value="Histidine kinase-like ATPase, C-terminal domain"/>
    <property type="match status" value="1"/>
</dbReference>
<dbReference type="PANTHER" id="PTHR43719:SF46">
    <property type="entry name" value="PHYTOCHROME A"/>
    <property type="match status" value="1"/>
</dbReference>
<comment type="catalytic activity">
    <reaction evidence="1">
        <text>ATP + protein L-histidine = ADP + protein N-phospho-L-histidine.</text>
        <dbReference type="EC" id="2.7.13.3"/>
    </reaction>
</comment>
<dbReference type="InterPro" id="IPR003594">
    <property type="entry name" value="HATPase_dom"/>
</dbReference>
<keyword evidence="7" id="KW-1185">Reference proteome</keyword>
<dbReference type="EC" id="2.7.13.3" evidence="2"/>
<dbReference type="Gramene" id="TRITD4Bv1G015910.1">
    <property type="protein sequence ID" value="TRITD4Bv1G015910.1"/>
    <property type="gene ID" value="TRITD4Bv1G015910"/>
</dbReference>
<dbReference type="SUPFAM" id="SSF55874">
    <property type="entry name" value="ATPase domain of HSP90 chaperone/DNA topoisomerase II/histidine kinase"/>
    <property type="match status" value="1"/>
</dbReference>
<protein>
    <recommendedName>
        <fullName evidence="2">histidine kinase</fullName>
        <ecNumber evidence="2">2.7.13.3</ecNumber>
    </recommendedName>
</protein>
<dbReference type="Proteomes" id="UP000324705">
    <property type="component" value="Chromosome 4B"/>
</dbReference>
<organism evidence="6 7">
    <name type="scientific">Triticum turgidum subsp. durum</name>
    <name type="common">Durum wheat</name>
    <name type="synonym">Triticum durum</name>
    <dbReference type="NCBI Taxonomy" id="4567"/>
    <lineage>
        <taxon>Eukaryota</taxon>
        <taxon>Viridiplantae</taxon>
        <taxon>Streptophyta</taxon>
        <taxon>Embryophyta</taxon>
        <taxon>Tracheophyta</taxon>
        <taxon>Spermatophyta</taxon>
        <taxon>Magnoliopsida</taxon>
        <taxon>Liliopsida</taxon>
        <taxon>Poales</taxon>
        <taxon>Poaceae</taxon>
        <taxon>BOP clade</taxon>
        <taxon>Pooideae</taxon>
        <taxon>Triticodae</taxon>
        <taxon>Triticeae</taxon>
        <taxon>Triticinae</taxon>
        <taxon>Triticum</taxon>
    </lineage>
</organism>
<accession>A0A9R0SUM0</accession>
<reference evidence="6 7" key="1">
    <citation type="submission" date="2017-09" db="EMBL/GenBank/DDBJ databases">
        <authorList>
            <consortium name="International Durum Wheat Genome Sequencing Consortium (IDWGSC)"/>
            <person name="Milanesi L."/>
        </authorList>
    </citation>
    <scope>NUCLEOTIDE SEQUENCE [LARGE SCALE GENOMIC DNA]</scope>
    <source>
        <strain evidence="7">cv. Svevo</strain>
    </source>
</reference>
<dbReference type="InterPro" id="IPR005467">
    <property type="entry name" value="His_kinase_dom"/>
</dbReference>
<evidence type="ECO:0000256" key="2">
    <source>
        <dbReference type="ARBA" id="ARBA00012438"/>
    </source>
</evidence>
<dbReference type="PANTHER" id="PTHR43719">
    <property type="entry name" value="TWO-COMPONENT HISTIDINE KINASE"/>
    <property type="match status" value="1"/>
</dbReference>
<evidence type="ECO:0000256" key="3">
    <source>
        <dbReference type="ARBA" id="ARBA00022553"/>
    </source>
</evidence>
<dbReference type="AlphaFoldDB" id="A0A9R0SUM0"/>
<dbReference type="InterPro" id="IPR050956">
    <property type="entry name" value="2C_system_His_kinase"/>
</dbReference>
<dbReference type="GO" id="GO:0000155">
    <property type="term" value="F:phosphorelay sensor kinase activity"/>
    <property type="evidence" value="ECO:0007669"/>
    <property type="project" value="InterPro"/>
</dbReference>
<dbReference type="InterPro" id="IPR003661">
    <property type="entry name" value="HisK_dim/P_dom"/>
</dbReference>
<keyword evidence="3" id="KW-0597">Phosphoprotein</keyword>
<proteinExistence type="predicted"/>
<dbReference type="Pfam" id="PF02518">
    <property type="entry name" value="HATPase_c"/>
    <property type="match status" value="1"/>
</dbReference>
<dbReference type="InterPro" id="IPR036890">
    <property type="entry name" value="HATPase_C_sf"/>
</dbReference>
<dbReference type="SMART" id="SM00387">
    <property type="entry name" value="HATPase_c"/>
    <property type="match status" value="1"/>
</dbReference>
<dbReference type="EMBL" id="LT934118">
    <property type="protein sequence ID" value="VAI01774.1"/>
    <property type="molecule type" value="Genomic_DNA"/>
</dbReference>
<dbReference type="Pfam" id="PF00512">
    <property type="entry name" value="HisKA"/>
    <property type="match status" value="1"/>
</dbReference>
<evidence type="ECO:0000313" key="6">
    <source>
        <dbReference type="EMBL" id="VAI01774.1"/>
    </source>
</evidence>
<sequence>MRHAINNPLSGMLYSRKALKDTDLNEEQMRQIHVSDNCQHQLNKILADLDQDNIMEKSSCLDLEMAEFVLQDVVVAAVSQVLIACQGKGIRVSCNLPERFMKQLVYGDGVRLQQILSDFLSISVKFSPVGGSIEISAKATKNSIGENLHLIDLELGIKHQGLGVPAELMAQMFEEDDAGQSEEGLGLLVSRNLLRLMNGDVRHLREAGVSVFILTAELACAPTATGQ</sequence>
<feature type="domain" description="Histidine kinase" evidence="5">
    <location>
        <begin position="1"/>
        <end position="220"/>
    </location>
</feature>
<keyword evidence="4" id="KW-0902">Two-component regulatory system</keyword>
<dbReference type="GO" id="GO:0005634">
    <property type="term" value="C:nucleus"/>
    <property type="evidence" value="ECO:0007669"/>
    <property type="project" value="TreeGrafter"/>
</dbReference>
<dbReference type="OMA" id="TASGDMM"/>
<dbReference type="PROSITE" id="PS50109">
    <property type="entry name" value="HIS_KIN"/>
    <property type="match status" value="1"/>
</dbReference>
<gene>
    <name evidence="6" type="ORF">TRITD_4Bv1G015910</name>
</gene>
<evidence type="ECO:0000259" key="5">
    <source>
        <dbReference type="PROSITE" id="PS50109"/>
    </source>
</evidence>
<evidence type="ECO:0000256" key="4">
    <source>
        <dbReference type="ARBA" id="ARBA00023012"/>
    </source>
</evidence>
<evidence type="ECO:0000313" key="7">
    <source>
        <dbReference type="Proteomes" id="UP000324705"/>
    </source>
</evidence>
<evidence type="ECO:0000256" key="1">
    <source>
        <dbReference type="ARBA" id="ARBA00000085"/>
    </source>
</evidence>
<name>A0A9R0SUM0_TRITD</name>